<organism evidence="2 3">
    <name type="scientific">Novosphingobium olei</name>
    <dbReference type="NCBI Taxonomy" id="2728851"/>
    <lineage>
        <taxon>Bacteria</taxon>
        <taxon>Pseudomonadati</taxon>
        <taxon>Pseudomonadota</taxon>
        <taxon>Alphaproteobacteria</taxon>
        <taxon>Sphingomonadales</taxon>
        <taxon>Sphingomonadaceae</taxon>
        <taxon>Novosphingobium</taxon>
    </lineage>
</organism>
<evidence type="ECO:0000313" key="2">
    <source>
        <dbReference type="EMBL" id="NML95853.1"/>
    </source>
</evidence>
<evidence type="ECO:0000256" key="1">
    <source>
        <dbReference type="SAM" id="Phobius"/>
    </source>
</evidence>
<name>A0A7Y0BSV9_9SPHN</name>
<keyword evidence="1" id="KW-0472">Membrane</keyword>
<dbReference type="AlphaFoldDB" id="A0A7Y0BSV9"/>
<comment type="caution">
    <text evidence="2">The sequence shown here is derived from an EMBL/GenBank/DDBJ whole genome shotgun (WGS) entry which is preliminary data.</text>
</comment>
<feature type="transmembrane region" description="Helical" evidence="1">
    <location>
        <begin position="138"/>
        <end position="157"/>
    </location>
</feature>
<dbReference type="Proteomes" id="UP000583556">
    <property type="component" value="Unassembled WGS sequence"/>
</dbReference>
<feature type="transmembrane region" description="Helical" evidence="1">
    <location>
        <begin position="7"/>
        <end position="33"/>
    </location>
</feature>
<reference evidence="2 3" key="1">
    <citation type="submission" date="2020-04" db="EMBL/GenBank/DDBJ databases">
        <title>Novosphingobium sp. TW-4 isolated from soil.</title>
        <authorList>
            <person name="Dahal R.H."/>
            <person name="Chaudhary D.K."/>
        </authorList>
    </citation>
    <scope>NUCLEOTIDE SEQUENCE [LARGE SCALE GENOMIC DNA]</scope>
    <source>
        <strain evidence="2 3">TW-4</strain>
    </source>
</reference>
<evidence type="ECO:0008006" key="4">
    <source>
        <dbReference type="Google" id="ProtNLM"/>
    </source>
</evidence>
<evidence type="ECO:0000313" key="3">
    <source>
        <dbReference type="Proteomes" id="UP000583556"/>
    </source>
</evidence>
<feature type="transmembrane region" description="Helical" evidence="1">
    <location>
        <begin position="169"/>
        <end position="196"/>
    </location>
</feature>
<feature type="transmembrane region" description="Helical" evidence="1">
    <location>
        <begin position="233"/>
        <end position="253"/>
    </location>
</feature>
<proteinExistence type="predicted"/>
<feature type="transmembrane region" description="Helical" evidence="1">
    <location>
        <begin position="208"/>
        <end position="228"/>
    </location>
</feature>
<keyword evidence="1" id="KW-1133">Transmembrane helix</keyword>
<feature type="transmembrane region" description="Helical" evidence="1">
    <location>
        <begin position="88"/>
        <end position="105"/>
    </location>
</feature>
<protein>
    <recommendedName>
        <fullName evidence="4">Glycosyltransferase RgtA/B/C/D-like domain-containing protein</fullName>
    </recommendedName>
</protein>
<feature type="transmembrane region" description="Helical" evidence="1">
    <location>
        <begin position="322"/>
        <end position="339"/>
    </location>
</feature>
<keyword evidence="1" id="KW-0812">Transmembrane</keyword>
<feature type="transmembrane region" description="Helical" evidence="1">
    <location>
        <begin position="114"/>
        <end position="132"/>
    </location>
</feature>
<dbReference type="EMBL" id="JABBGM010000013">
    <property type="protein sequence ID" value="NML95853.1"/>
    <property type="molecule type" value="Genomic_DNA"/>
</dbReference>
<feature type="transmembrane region" description="Helical" evidence="1">
    <location>
        <begin position="351"/>
        <end position="370"/>
    </location>
</feature>
<gene>
    <name evidence="2" type="ORF">HHL27_19445</name>
</gene>
<keyword evidence="3" id="KW-1185">Reference proteome</keyword>
<sequence>MERARLYGLVVTAAAAFALAAFVGAILSTIYGFGPWFDEFFTTYVARPVIPWREALVDHWLTDNHPPLYYALARTFWWIGDTIEHRRLVNLVPFVAALGGGLVLARPRAELHRLAALLAISLAAQGVVVRIAADYRSYFLSVSAIALLVFALAAFHADAARWRRRDSAVLWCVAIVALNTHITTTIVASAIQIPFLLRYLVRRDLARFWRLALPSLVAGLLFVAVSAVQAQHWLANTTAFWLPAGWNVARWTLELLVVEVAQANPVLLVAALGGFAAAAVGLMRRRTADAQLETAIFLGIGWMLAIGIILAIHAWRPFIYERYLVGLVPVMAMILALGSEQALRRIGLQPALAVLVLAALVSAASAWHAASTKRQNSDWGPSAALVGQLVAACPASLVHTDPLWNREVLDLAPDDNRAVVPFAYRMMAARYHFALEDDASRRLAKGCPTLFWAEWTRPQEWSAPEILARIRQRGFPVSRIRVTRFQRSFVAVADPQ</sequence>
<feature type="transmembrane region" description="Helical" evidence="1">
    <location>
        <begin position="295"/>
        <end position="316"/>
    </location>
</feature>
<feature type="transmembrane region" description="Helical" evidence="1">
    <location>
        <begin position="265"/>
        <end position="283"/>
    </location>
</feature>
<accession>A0A7Y0BSV9</accession>
<dbReference type="RefSeq" id="WP_169495052.1">
    <property type="nucleotide sequence ID" value="NZ_JABBGM010000013.1"/>
</dbReference>